<dbReference type="EMBL" id="CAXDID020000010">
    <property type="protein sequence ID" value="CAL5979344.1"/>
    <property type="molecule type" value="Genomic_DNA"/>
</dbReference>
<proteinExistence type="predicted"/>
<dbReference type="Proteomes" id="UP001642409">
    <property type="component" value="Unassembled WGS sequence"/>
</dbReference>
<name>A0AA86UL42_9EUKA</name>
<sequence>MFQQVQQQSKDVQLSTSSLQMSPHRVSEPVFICYQKYQRCITIVTHTQIPFQQFLPFYLQTIVPIESAVVVNQTTQDWTAFWLFSVVQISLIAKHQSATCITFLVSHNIQESLTQKRGFEWISTVCTWTLSAQSLLLTVDPDHHM</sequence>
<dbReference type="EMBL" id="CAXDID020000010">
    <property type="protein sequence ID" value="CAL5979346.1"/>
    <property type="molecule type" value="Genomic_DNA"/>
</dbReference>
<evidence type="ECO:0000313" key="2">
    <source>
        <dbReference type="EMBL" id="CAI9955659.1"/>
    </source>
</evidence>
<protein>
    <submittedName>
        <fullName evidence="4">Hypothetical_protein</fullName>
    </submittedName>
</protein>
<reference evidence="3" key="1">
    <citation type="submission" date="2023-06" db="EMBL/GenBank/DDBJ databases">
        <authorList>
            <person name="Kurt Z."/>
        </authorList>
    </citation>
    <scope>NUCLEOTIDE SEQUENCE</scope>
</reference>
<accession>A0AA86UL42</accession>
<evidence type="ECO:0000313" key="5">
    <source>
        <dbReference type="EMBL" id="CAL5979344.1"/>
    </source>
</evidence>
<comment type="caution">
    <text evidence="3">The sequence shown here is derived from an EMBL/GenBank/DDBJ whole genome shotgun (WGS) entry which is preliminary data.</text>
</comment>
<dbReference type="EMBL" id="CATOUU010000865">
    <property type="protein sequence ID" value="CAI9955661.1"/>
    <property type="molecule type" value="Genomic_DNA"/>
</dbReference>
<organism evidence="3">
    <name type="scientific">Hexamita inflata</name>
    <dbReference type="NCBI Taxonomy" id="28002"/>
    <lineage>
        <taxon>Eukaryota</taxon>
        <taxon>Metamonada</taxon>
        <taxon>Diplomonadida</taxon>
        <taxon>Hexamitidae</taxon>
        <taxon>Hexamitinae</taxon>
        <taxon>Hexamita</taxon>
    </lineage>
</organism>
<dbReference type="EMBL" id="CATOUU010000865">
    <property type="protein sequence ID" value="CAI9955659.1"/>
    <property type="molecule type" value="Genomic_DNA"/>
</dbReference>
<keyword evidence="7" id="KW-1185">Reference proteome</keyword>
<evidence type="ECO:0000313" key="6">
    <source>
        <dbReference type="EMBL" id="CAL5979346.1"/>
    </source>
</evidence>
<evidence type="ECO:0000313" key="1">
    <source>
        <dbReference type="EMBL" id="CAI9955657.1"/>
    </source>
</evidence>
<dbReference type="EMBL" id="CAXDID020000010">
    <property type="protein sequence ID" value="CAL5979342.1"/>
    <property type="molecule type" value="Genomic_DNA"/>
</dbReference>
<evidence type="ECO:0000313" key="3">
    <source>
        <dbReference type="EMBL" id="CAI9955661.1"/>
    </source>
</evidence>
<dbReference type="EMBL" id="CATOUU010000865">
    <property type="protein sequence ID" value="CAI9955657.1"/>
    <property type="molecule type" value="Genomic_DNA"/>
</dbReference>
<evidence type="ECO:0000313" key="4">
    <source>
        <dbReference type="EMBL" id="CAL5979342.1"/>
    </source>
</evidence>
<evidence type="ECO:0000313" key="7">
    <source>
        <dbReference type="Proteomes" id="UP001642409"/>
    </source>
</evidence>
<dbReference type="AlphaFoldDB" id="A0AA86UL42"/>
<reference evidence="4 7" key="2">
    <citation type="submission" date="2024-07" db="EMBL/GenBank/DDBJ databases">
        <authorList>
            <person name="Akdeniz Z."/>
        </authorList>
    </citation>
    <scope>NUCLEOTIDE SEQUENCE [LARGE SCALE GENOMIC DNA]</scope>
</reference>
<gene>
    <name evidence="1" type="ORF">HINF_LOCUS43302</name>
    <name evidence="2" type="ORF">HINF_LOCUS43304</name>
    <name evidence="3" type="ORF">HINF_LOCUS43306</name>
    <name evidence="4" type="ORF">HINF_LOCUS5489</name>
    <name evidence="5" type="ORF">HINF_LOCUS5491</name>
    <name evidence="6" type="ORF">HINF_LOCUS5493</name>
</gene>